<feature type="signal peptide" evidence="1">
    <location>
        <begin position="1"/>
        <end position="27"/>
    </location>
</feature>
<reference evidence="2 3" key="1">
    <citation type="submission" date="2016-07" db="EMBL/GenBank/DDBJ databases">
        <title>Pervasive Adenine N6-methylation of Active Genes in Fungi.</title>
        <authorList>
            <consortium name="DOE Joint Genome Institute"/>
            <person name="Mondo S.J."/>
            <person name="Dannebaum R.O."/>
            <person name="Kuo R.C."/>
            <person name="Labutti K."/>
            <person name="Haridas S."/>
            <person name="Kuo A."/>
            <person name="Salamov A."/>
            <person name="Ahrendt S.R."/>
            <person name="Lipzen A."/>
            <person name="Sullivan W."/>
            <person name="Andreopoulos W.B."/>
            <person name="Clum A."/>
            <person name="Lindquist E."/>
            <person name="Daum C."/>
            <person name="Ramamoorthy G.K."/>
            <person name="Gryganskyi A."/>
            <person name="Culley D."/>
            <person name="Magnuson J.K."/>
            <person name="James T.Y."/>
            <person name="O'Malley M.A."/>
            <person name="Stajich J.E."/>
            <person name="Spatafora J.W."/>
            <person name="Visel A."/>
            <person name="Grigoriev I.V."/>
        </authorList>
    </citation>
    <scope>NUCLEOTIDE SEQUENCE [LARGE SCALE GENOMIC DNA]</scope>
    <source>
        <strain evidence="2 3">12-1054</strain>
    </source>
</reference>
<feature type="chain" id="PRO_5012260118" evidence="1">
    <location>
        <begin position="28"/>
        <end position="195"/>
    </location>
</feature>
<proteinExistence type="predicted"/>
<keyword evidence="3" id="KW-1185">Reference proteome</keyword>
<evidence type="ECO:0000256" key="1">
    <source>
        <dbReference type="SAM" id="SignalP"/>
    </source>
</evidence>
<comment type="caution">
    <text evidence="2">The sequence shown here is derived from an EMBL/GenBank/DDBJ whole genome shotgun (WGS) entry which is preliminary data.</text>
</comment>
<dbReference type="GeneID" id="63787196"/>
<protein>
    <submittedName>
        <fullName evidence="2">Uncharacterized protein</fullName>
    </submittedName>
</protein>
<dbReference type="AlphaFoldDB" id="A0A1Y2F941"/>
<sequence length="195" mass="21724">MSKVREQATLAIAVLLSTLICLPSVLGNPEAPLYDQACWLQLSEDTSPNACIFRPVCLPKYTVKFEDLALPTFDGVYTKDAIPSKDPASYPKCYGVRRDDFPNCPADWFTTDLFAETPRFGQFSRQPQVKEYNYAIVCENADGKDVDTHNSYPGPSRGPDGFGYCRFEVERSANTLAKFSGYCYDAAPSSRPNEL</sequence>
<gene>
    <name evidence="2" type="ORF">BCR37DRAFT_388148</name>
</gene>
<dbReference type="RefSeq" id="XP_040724318.1">
    <property type="nucleotide sequence ID" value="XM_040870597.1"/>
</dbReference>
<evidence type="ECO:0000313" key="2">
    <source>
        <dbReference type="EMBL" id="ORY80430.1"/>
    </source>
</evidence>
<dbReference type="EMBL" id="MCFI01000013">
    <property type="protein sequence ID" value="ORY80430.1"/>
    <property type="molecule type" value="Genomic_DNA"/>
</dbReference>
<organism evidence="2 3">
    <name type="scientific">Protomyces lactucae-debilis</name>
    <dbReference type="NCBI Taxonomy" id="2754530"/>
    <lineage>
        <taxon>Eukaryota</taxon>
        <taxon>Fungi</taxon>
        <taxon>Dikarya</taxon>
        <taxon>Ascomycota</taxon>
        <taxon>Taphrinomycotina</taxon>
        <taxon>Taphrinomycetes</taxon>
        <taxon>Taphrinales</taxon>
        <taxon>Protomycetaceae</taxon>
        <taxon>Protomyces</taxon>
    </lineage>
</organism>
<keyword evidence="1" id="KW-0732">Signal</keyword>
<evidence type="ECO:0000313" key="3">
    <source>
        <dbReference type="Proteomes" id="UP000193685"/>
    </source>
</evidence>
<accession>A0A1Y2F941</accession>
<name>A0A1Y2F941_PROLT</name>
<dbReference type="Proteomes" id="UP000193685">
    <property type="component" value="Unassembled WGS sequence"/>
</dbReference>